<keyword evidence="12" id="KW-0333">Golgi apparatus</keyword>
<reference evidence="14" key="1">
    <citation type="submission" date="2016-10" db="EMBL/GenBank/DDBJ databases">
        <authorList>
            <person name="Benchimol M."/>
            <person name="Almeida L.G."/>
            <person name="Vasconcelos A.T."/>
            <person name="Perreira-Neves A."/>
            <person name="Rosa I.A."/>
            <person name="Tasca T."/>
            <person name="Bogo M.R."/>
            <person name="de Souza W."/>
        </authorList>
    </citation>
    <scope>NUCLEOTIDE SEQUENCE [LARGE SCALE GENOMIC DNA]</scope>
    <source>
        <strain evidence="14">K</strain>
    </source>
</reference>
<comment type="pathway">
    <text evidence="2">Protein modification; protein glycosylation.</text>
</comment>
<keyword evidence="6 12" id="KW-0812">Transmembrane</keyword>
<dbReference type="Pfam" id="PF00852">
    <property type="entry name" value="Glyco_transf_10"/>
    <property type="match status" value="1"/>
</dbReference>
<evidence type="ECO:0000256" key="12">
    <source>
        <dbReference type="RuleBase" id="RU003832"/>
    </source>
</evidence>
<dbReference type="EMBL" id="MLAK01000731">
    <property type="protein sequence ID" value="OHT06260.1"/>
    <property type="molecule type" value="Genomic_DNA"/>
</dbReference>
<dbReference type="GeneID" id="94839252"/>
<comment type="subcellular location">
    <subcellularLocation>
        <location evidence="11">Endomembrane system</location>
        <topology evidence="11">Single-pass membrane protein</topology>
    </subcellularLocation>
    <subcellularLocation>
        <location evidence="12">Golgi apparatus</location>
        <location evidence="12">Golgi stack membrane</location>
        <topology evidence="12">Single-pass type II membrane protein</topology>
    </subcellularLocation>
    <subcellularLocation>
        <location evidence="1">Membrane</location>
        <topology evidence="1">Single-pass type II membrane protein</topology>
    </subcellularLocation>
</comment>
<evidence type="ECO:0000256" key="7">
    <source>
        <dbReference type="ARBA" id="ARBA00022968"/>
    </source>
</evidence>
<evidence type="ECO:0000256" key="10">
    <source>
        <dbReference type="ARBA" id="ARBA00023180"/>
    </source>
</evidence>
<dbReference type="InterPro" id="IPR038577">
    <property type="entry name" value="GT10-like_C_sf"/>
</dbReference>
<keyword evidence="10" id="KW-0325">Glycoprotein</keyword>
<dbReference type="InterPro" id="IPR055270">
    <property type="entry name" value="Glyco_tran_10_C"/>
</dbReference>
<evidence type="ECO:0000313" key="15">
    <source>
        <dbReference type="Proteomes" id="UP000179807"/>
    </source>
</evidence>
<dbReference type="AlphaFoldDB" id="A0A1J4K976"/>
<evidence type="ECO:0000256" key="3">
    <source>
        <dbReference type="ARBA" id="ARBA00008919"/>
    </source>
</evidence>
<evidence type="ECO:0000256" key="11">
    <source>
        <dbReference type="ARBA" id="ARBA00037847"/>
    </source>
</evidence>
<organism evidence="14 15">
    <name type="scientific">Tritrichomonas foetus</name>
    <dbReference type="NCBI Taxonomy" id="1144522"/>
    <lineage>
        <taxon>Eukaryota</taxon>
        <taxon>Metamonada</taxon>
        <taxon>Parabasalia</taxon>
        <taxon>Tritrichomonadida</taxon>
        <taxon>Tritrichomonadidae</taxon>
        <taxon>Tritrichomonas</taxon>
    </lineage>
</organism>
<evidence type="ECO:0000259" key="13">
    <source>
        <dbReference type="Pfam" id="PF00852"/>
    </source>
</evidence>
<accession>A0A1J4K976</accession>
<name>A0A1J4K976_9EUKA</name>
<dbReference type="GO" id="GO:0032580">
    <property type="term" value="C:Golgi cisterna membrane"/>
    <property type="evidence" value="ECO:0007669"/>
    <property type="project" value="UniProtKB-SubCell"/>
</dbReference>
<dbReference type="Gene3D" id="3.40.50.11660">
    <property type="entry name" value="Glycosyl transferase family 10, C-terminal domain"/>
    <property type="match status" value="1"/>
</dbReference>
<feature type="domain" description="Fucosyltransferase C-terminal" evidence="13">
    <location>
        <begin position="126"/>
        <end position="300"/>
    </location>
</feature>
<dbReference type="FunFam" id="3.40.50.11660:FF:000002">
    <property type="entry name" value="Alpha-(1,3)-fucosyltransferase"/>
    <property type="match status" value="1"/>
</dbReference>
<dbReference type="SUPFAM" id="SSF53756">
    <property type="entry name" value="UDP-Glycosyltransferase/glycogen phosphorylase"/>
    <property type="match status" value="1"/>
</dbReference>
<evidence type="ECO:0000256" key="4">
    <source>
        <dbReference type="ARBA" id="ARBA00022676"/>
    </source>
</evidence>
<protein>
    <recommendedName>
        <fullName evidence="12">Fucosyltransferase</fullName>
        <ecNumber evidence="12">2.4.1.-</ecNumber>
    </recommendedName>
</protein>
<dbReference type="VEuPathDB" id="TrichDB:TRFO_25748"/>
<keyword evidence="9" id="KW-0472">Membrane</keyword>
<keyword evidence="7" id="KW-0735">Signal-anchor</keyword>
<comment type="similarity">
    <text evidence="3 12">Belongs to the glycosyltransferase 10 family.</text>
</comment>
<dbReference type="UniPathway" id="UPA00378"/>
<evidence type="ECO:0000256" key="2">
    <source>
        <dbReference type="ARBA" id="ARBA00004922"/>
    </source>
</evidence>
<dbReference type="PANTHER" id="PTHR11929:SF194">
    <property type="entry name" value="ALPHA-(1,3)-FUCOSYLTRANSFERASE 10"/>
    <property type="match status" value="1"/>
</dbReference>
<keyword evidence="8" id="KW-1133">Transmembrane helix</keyword>
<evidence type="ECO:0000256" key="1">
    <source>
        <dbReference type="ARBA" id="ARBA00004606"/>
    </source>
</evidence>
<evidence type="ECO:0000256" key="6">
    <source>
        <dbReference type="ARBA" id="ARBA00022692"/>
    </source>
</evidence>
<dbReference type="EC" id="2.4.1.-" evidence="12"/>
<dbReference type="PANTHER" id="PTHR11929">
    <property type="entry name" value="ALPHA- 1,3 -FUCOSYLTRANSFERASE"/>
    <property type="match status" value="1"/>
</dbReference>
<proteinExistence type="inferred from homology"/>
<keyword evidence="15" id="KW-1185">Reference proteome</keyword>
<gene>
    <name evidence="14" type="ORF">TRFO_25748</name>
</gene>
<dbReference type="OrthoDB" id="5989014at2759"/>
<dbReference type="RefSeq" id="XP_068359396.1">
    <property type="nucleotide sequence ID" value="XM_068504548.1"/>
</dbReference>
<evidence type="ECO:0000313" key="14">
    <source>
        <dbReference type="EMBL" id="OHT06260.1"/>
    </source>
</evidence>
<dbReference type="GO" id="GO:0008417">
    <property type="term" value="F:fucosyltransferase activity"/>
    <property type="evidence" value="ECO:0007669"/>
    <property type="project" value="InterPro"/>
</dbReference>
<sequence length="405" mass="47866">MKLFRKTIPSEKLEHKYKIFYGGMEIPEEINPNCLVQYEFTTESQQAEILLFSTNGNISYQSDSFYTDMGIRQDQILVFHLNESDDYYDFFKYSYKFNYTMDYRLTSDIPVPYSESFSYSEALPLEKKTGFIAAFISNCDDQNHRMDYIHNMTEFVNVDNFGHCENNAKIPTKYQSPIRHLAKLNVIKNYKFTLAFENSDSEDYVTEQLYHPLSVGSVPIFRGCKNVRDMIPPISVIDANEFESPEELSKYLLYLDKNDTAYNEYLEWRVKGDFGNLKKARFFKNSVENGICALVERLNNLWINPYLSDWKRETNISKLGCQTCLNNFDIEKRRVPIEKNDTFVLPDYPLGEIIYSDSPSFPFLNETSLNESYSTKFGQYKEKYMNIFSQFDFNKEMFWWLEPFV</sequence>
<keyword evidence="5 12" id="KW-0808">Transferase</keyword>
<evidence type="ECO:0000256" key="8">
    <source>
        <dbReference type="ARBA" id="ARBA00022989"/>
    </source>
</evidence>
<keyword evidence="4 12" id="KW-0328">Glycosyltransferase</keyword>
<dbReference type="Proteomes" id="UP000179807">
    <property type="component" value="Unassembled WGS sequence"/>
</dbReference>
<comment type="caution">
    <text evidence="14">The sequence shown here is derived from an EMBL/GenBank/DDBJ whole genome shotgun (WGS) entry which is preliminary data.</text>
</comment>
<dbReference type="InterPro" id="IPR001503">
    <property type="entry name" value="Glyco_trans_10"/>
</dbReference>
<evidence type="ECO:0000256" key="9">
    <source>
        <dbReference type="ARBA" id="ARBA00023136"/>
    </source>
</evidence>
<evidence type="ECO:0000256" key="5">
    <source>
        <dbReference type="ARBA" id="ARBA00022679"/>
    </source>
</evidence>